<keyword evidence="9 11" id="KW-0472">Membrane</keyword>
<dbReference type="GO" id="GO:0016763">
    <property type="term" value="F:pentosyltransferase activity"/>
    <property type="evidence" value="ECO:0007669"/>
    <property type="project" value="InterPro"/>
</dbReference>
<keyword evidence="2 11" id="KW-0997">Cell inner membrane</keyword>
<proteinExistence type="inferred from homology"/>
<comment type="catalytic activity">
    <reaction evidence="11">
        <text>[GlcNAc-(1-&gt;4)-Mur2Ac(oyl-L-Ala-gamma-D-Glu-L-Lys-D-Ala-D-Ala)](n)-di-trans,octa-cis-undecaprenyl diphosphate + beta-D-GlcNAc-(1-&gt;4)-Mur2Ac(oyl-L-Ala-gamma-D-Glu-L-Lys-D-Ala-D-Ala)-di-trans,octa-cis-undecaprenyl diphosphate = [GlcNAc-(1-&gt;4)-Mur2Ac(oyl-L-Ala-gamma-D-Glu-L-Lys-D-Ala-D-Ala)](n+1)-di-trans,octa-cis-undecaprenyl diphosphate + di-trans,octa-cis-undecaprenyl diphosphate + H(+)</text>
        <dbReference type="Rhea" id="RHEA:23708"/>
        <dbReference type="Rhea" id="RHEA-COMP:9602"/>
        <dbReference type="Rhea" id="RHEA-COMP:9603"/>
        <dbReference type="ChEBI" id="CHEBI:15378"/>
        <dbReference type="ChEBI" id="CHEBI:58405"/>
        <dbReference type="ChEBI" id="CHEBI:60033"/>
        <dbReference type="ChEBI" id="CHEBI:78435"/>
        <dbReference type="EC" id="2.4.99.28"/>
    </reaction>
</comment>
<evidence type="ECO:0000256" key="1">
    <source>
        <dbReference type="ARBA" id="ARBA00022475"/>
    </source>
</evidence>
<dbReference type="EMBL" id="DLYI01000007">
    <property type="protein sequence ID" value="HAC26298.1"/>
    <property type="molecule type" value="Genomic_DNA"/>
</dbReference>
<keyword evidence="7 11" id="KW-0573">Peptidoglycan synthesis</keyword>
<evidence type="ECO:0000313" key="16">
    <source>
        <dbReference type="Proteomes" id="UP000469950"/>
    </source>
</evidence>
<comment type="pathway">
    <text evidence="11">Cell wall biogenesis; peptidoglycan biosynthesis.</text>
</comment>
<evidence type="ECO:0000256" key="8">
    <source>
        <dbReference type="ARBA" id="ARBA00022989"/>
    </source>
</evidence>
<dbReference type="PANTHER" id="PTHR30400:SF0">
    <property type="entry name" value="BIOSYNTHETIC PEPTIDOGLYCAN TRANSGLYCOSYLASE"/>
    <property type="match status" value="1"/>
</dbReference>
<dbReference type="SUPFAM" id="SSF53955">
    <property type="entry name" value="Lysozyme-like"/>
    <property type="match status" value="1"/>
</dbReference>
<evidence type="ECO:0000259" key="12">
    <source>
        <dbReference type="Pfam" id="PF00912"/>
    </source>
</evidence>
<keyword evidence="6 11" id="KW-0133">Cell shape</keyword>
<evidence type="ECO:0000256" key="3">
    <source>
        <dbReference type="ARBA" id="ARBA00022676"/>
    </source>
</evidence>
<dbReference type="GO" id="GO:0009274">
    <property type="term" value="C:peptidoglycan-based cell wall"/>
    <property type="evidence" value="ECO:0007669"/>
    <property type="project" value="InterPro"/>
</dbReference>
<reference evidence="13 15" key="1">
    <citation type="journal article" date="2018" name="Nat. Biotechnol.">
        <title>A standardized bacterial taxonomy based on genome phylogeny substantially revises the tree of life.</title>
        <authorList>
            <person name="Parks D.H."/>
            <person name="Chuvochina M."/>
            <person name="Waite D.W."/>
            <person name="Rinke C."/>
            <person name="Skarshewski A."/>
            <person name="Chaumeil P.A."/>
            <person name="Hugenholtz P."/>
        </authorList>
    </citation>
    <scope>NUCLEOTIDE SEQUENCE [LARGE SCALE GENOMIC DNA]</scope>
    <source>
        <strain evidence="13">UBA9049</strain>
    </source>
</reference>
<keyword evidence="10 11" id="KW-0961">Cell wall biogenesis/degradation</keyword>
<dbReference type="GO" id="GO:0008360">
    <property type="term" value="P:regulation of cell shape"/>
    <property type="evidence" value="ECO:0007669"/>
    <property type="project" value="UniProtKB-KW"/>
</dbReference>
<dbReference type="PANTHER" id="PTHR30400">
    <property type="entry name" value="MONOFUNCTIONAL BIOSYNTHETIC PEPTIDOGLYCAN TRANSGLYCOSYLASE"/>
    <property type="match status" value="1"/>
</dbReference>
<comment type="function">
    <text evidence="11">Peptidoglycan polymerase that catalyzes glycan chain elongation from lipid-linked precursors.</text>
</comment>
<dbReference type="EMBL" id="WBMP01000007">
    <property type="protein sequence ID" value="KAE8545814.1"/>
    <property type="molecule type" value="Genomic_DNA"/>
</dbReference>
<dbReference type="GO" id="GO:0008955">
    <property type="term" value="F:peptidoglycan glycosyltransferase activity"/>
    <property type="evidence" value="ECO:0007669"/>
    <property type="project" value="UniProtKB-UniRule"/>
</dbReference>
<evidence type="ECO:0000256" key="4">
    <source>
        <dbReference type="ARBA" id="ARBA00022679"/>
    </source>
</evidence>
<dbReference type="AlphaFoldDB" id="A0A350RZH4"/>
<accession>A0A350RZH4</accession>
<dbReference type="GeneID" id="31822234"/>
<dbReference type="HAMAP" id="MF_00766">
    <property type="entry name" value="PGT_MtgA"/>
    <property type="match status" value="1"/>
</dbReference>
<dbReference type="NCBIfam" id="TIGR02070">
    <property type="entry name" value="mono_pep_trsgly"/>
    <property type="match status" value="1"/>
</dbReference>
<keyword evidence="4 11" id="KW-0808">Transferase</keyword>
<feature type="transmembrane region" description="Helical" evidence="11">
    <location>
        <begin position="12"/>
        <end position="35"/>
    </location>
</feature>
<evidence type="ECO:0000313" key="15">
    <source>
        <dbReference type="Proteomes" id="UP000261325"/>
    </source>
</evidence>
<keyword evidence="8 11" id="KW-1133">Transmembrane helix</keyword>
<dbReference type="InterPro" id="IPR023346">
    <property type="entry name" value="Lysozyme-like_dom_sf"/>
</dbReference>
<dbReference type="EC" id="2.4.99.28" evidence="11"/>
<evidence type="ECO:0000256" key="9">
    <source>
        <dbReference type="ARBA" id="ARBA00023136"/>
    </source>
</evidence>
<dbReference type="InterPro" id="IPR011812">
    <property type="entry name" value="Pep_trsgly"/>
</dbReference>
<keyword evidence="3 11" id="KW-0328">Glycosyltransferase</keyword>
<dbReference type="Gene3D" id="1.10.3810.10">
    <property type="entry name" value="Biosynthetic peptidoglycan transglycosylase-like"/>
    <property type="match status" value="1"/>
</dbReference>
<evidence type="ECO:0000256" key="10">
    <source>
        <dbReference type="ARBA" id="ARBA00023316"/>
    </source>
</evidence>
<dbReference type="GO" id="GO:0005886">
    <property type="term" value="C:plasma membrane"/>
    <property type="evidence" value="ECO:0007669"/>
    <property type="project" value="UniProtKB-SubCell"/>
</dbReference>
<reference evidence="14 16" key="2">
    <citation type="submission" date="2019-10" db="EMBL/GenBank/DDBJ databases">
        <title>Draft genome sequence of Marinobacter hydrocarbonoclasticus NCT7M from the microbiome of the marine copepod.</title>
        <authorList>
            <person name="Nuttall R."/>
            <person name="Sharma G."/>
            <person name="Moisander P."/>
        </authorList>
    </citation>
    <scope>NUCLEOTIDE SEQUENCE [LARGE SCALE GENOMIC DNA]</scope>
    <source>
        <strain evidence="14 16">NCT7M</strain>
    </source>
</reference>
<dbReference type="InterPro" id="IPR036950">
    <property type="entry name" value="PBP_transglycosylase"/>
</dbReference>
<feature type="domain" description="Glycosyl transferase family 51" evidence="12">
    <location>
        <begin position="53"/>
        <end position="219"/>
    </location>
</feature>
<dbReference type="Pfam" id="PF00912">
    <property type="entry name" value="Transgly"/>
    <property type="match status" value="1"/>
</dbReference>
<comment type="similarity">
    <text evidence="11">Belongs to the glycosyltransferase 51 family.</text>
</comment>
<comment type="subcellular location">
    <subcellularLocation>
        <location evidence="11">Cell inner membrane</location>
        <topology evidence="11">Single-pass membrane protein</topology>
    </subcellularLocation>
</comment>
<dbReference type="GO" id="GO:0071555">
    <property type="term" value="P:cell wall organization"/>
    <property type="evidence" value="ECO:0007669"/>
    <property type="project" value="UniProtKB-KW"/>
</dbReference>
<dbReference type="UniPathway" id="UPA00219"/>
<evidence type="ECO:0000313" key="14">
    <source>
        <dbReference type="EMBL" id="KAE8545814.1"/>
    </source>
</evidence>
<name>A0A350RZH4_MARNT</name>
<dbReference type="GO" id="GO:0009252">
    <property type="term" value="P:peptidoglycan biosynthetic process"/>
    <property type="evidence" value="ECO:0007669"/>
    <property type="project" value="UniProtKB-UniRule"/>
</dbReference>
<organism evidence="13 15">
    <name type="scientific">Marinobacter nauticus</name>
    <name type="common">Marinobacter hydrocarbonoclasticus</name>
    <name type="synonym">Marinobacter aquaeolei</name>
    <dbReference type="NCBI Taxonomy" id="2743"/>
    <lineage>
        <taxon>Bacteria</taxon>
        <taxon>Pseudomonadati</taxon>
        <taxon>Pseudomonadota</taxon>
        <taxon>Gammaproteobacteria</taxon>
        <taxon>Pseudomonadales</taxon>
        <taxon>Marinobacteraceae</taxon>
        <taxon>Marinobacter</taxon>
    </lineage>
</organism>
<keyword evidence="1 11" id="KW-1003">Cell membrane</keyword>
<dbReference type="OMA" id="PAPKCFD"/>
<evidence type="ECO:0000313" key="13">
    <source>
        <dbReference type="EMBL" id="HAC26298.1"/>
    </source>
</evidence>
<comment type="caution">
    <text evidence="13">The sequence shown here is derived from an EMBL/GenBank/DDBJ whole genome shotgun (WGS) entry which is preliminary data.</text>
</comment>
<evidence type="ECO:0000256" key="2">
    <source>
        <dbReference type="ARBA" id="ARBA00022519"/>
    </source>
</evidence>
<gene>
    <name evidence="11" type="primary">mtgA</name>
    <name evidence="13" type="ORF">DCF82_00500</name>
    <name evidence="14" type="ORF">F6453_2008</name>
</gene>
<dbReference type="Proteomes" id="UP000469950">
    <property type="component" value="Unassembled WGS sequence"/>
</dbReference>
<evidence type="ECO:0000256" key="5">
    <source>
        <dbReference type="ARBA" id="ARBA00022692"/>
    </source>
</evidence>
<dbReference type="InterPro" id="IPR001264">
    <property type="entry name" value="Glyco_trans_51"/>
</dbReference>
<evidence type="ECO:0000256" key="11">
    <source>
        <dbReference type="HAMAP-Rule" id="MF_00766"/>
    </source>
</evidence>
<dbReference type="RefSeq" id="WP_011786377.1">
    <property type="nucleotide sequence ID" value="NZ_CALIOX010000002.1"/>
</dbReference>
<keyword evidence="5 11" id="KW-0812">Transmembrane</keyword>
<evidence type="ECO:0000256" key="6">
    <source>
        <dbReference type="ARBA" id="ARBA00022960"/>
    </source>
</evidence>
<evidence type="ECO:0000256" key="7">
    <source>
        <dbReference type="ARBA" id="ARBA00022984"/>
    </source>
</evidence>
<sequence length="235" mass="26067">MAKASFARKSLRLMFWVVVAALVLMFSIILLFRFVNPPTSAFMLGYQMGDAREPLQHEWVPISEVSEWMALAVIASEDQRFPEHHGVDFKAVHKAVSEYQAGEGLRGASTITQQTAKNLFLWNDRSFVRKAIEAGLALAIDAIWPKQRILEVYLNIAEFGPGIYGVQAASRAYYRIPAGVLSPLQAAHLAAVLPNPNVLSVLSPTPYVQERVAWIEGQMARLSRAGYLAEINAGR</sequence>
<dbReference type="Proteomes" id="UP000261325">
    <property type="component" value="Unassembled WGS sequence"/>
</dbReference>
<protein>
    <recommendedName>
        <fullName evidence="11">Biosynthetic peptidoglycan transglycosylase</fullName>
        <ecNumber evidence="11">2.4.99.28</ecNumber>
    </recommendedName>
    <alternativeName>
        <fullName evidence="11">Glycan polymerase</fullName>
    </alternativeName>
    <alternativeName>
        <fullName evidence="11">Peptidoglycan glycosyltransferase MtgA</fullName>
        <shortName evidence="11">PGT</shortName>
    </alternativeName>
</protein>